<dbReference type="Proteomes" id="UP000051886">
    <property type="component" value="Unassembled WGS sequence"/>
</dbReference>
<sequence length="614" mass="66181">MSKKEYKQQAEEILSTVGGKENVSSVVHCATRLRFKLKDEKKADKNATSDVTGVIQTVESGGQYQVVIGNTVADVYDQLIQLVDTDNDNDENDTEKGSLFNRAIDLISGIFTPVLPALIGGGMLKGLLMLAVQFGLSEKGGTYQILFAAADSVFYFLPFLLAATSAKKFKANMYLAFAVAGALVYPNMVELFNKGTDVMNFIGIPVISAKYASSVLPIIFAIYFMSKIEHFCNDHFHPAIKNVLTPLLAISITVPITYLVIGPIVTGLGNMLGQGYTALYDLSPIVCGLIFGGAWQALVVFGVHWGIVPLMYNNISLYGRDTISSLSGQSNFAQAGAAFGVFLKTKKREVKEIALPAAITGLFSITEPSIYGVNLKYKKPFYIACGVSAISGAIVGGANSASIAPGPVGVLNIPVFVGKGFVAFLIAIAISFFLTTILVYLFGYNDDMIENKEEDIQKEKKTSNETIYAPVKGKSFALTDVNDPVFSSLGLGEGVAITPSEGKIYAPVTGIVRVAYETGHALGIASENGSELLIHIGINTVELKGKYFDSHVAQGMKVQRGDLLVDFDLKSIEQEGYDTTVMMIVTNTNEFDEVLPSKYGNSNNEREAIRTITN</sequence>
<dbReference type="OrthoDB" id="9769191at2"/>
<comment type="function">
    <text evidence="12">The phosphoenolpyruvate-dependent sugar phosphotransferase system (sugar PTS), a major carbohydrate active transport system, catalyzes the phosphorylation of incoming sugar substrates concomitantly with their translocation across the cell membrane. This system is involved in sucrose transport.</text>
</comment>
<keyword evidence="3" id="KW-1003">Cell membrane</keyword>
<evidence type="ECO:0000256" key="15">
    <source>
        <dbReference type="ARBA" id="ARBA00081008"/>
    </source>
</evidence>
<dbReference type="InterPro" id="IPR001127">
    <property type="entry name" value="PTS_EIIA_1_perm"/>
</dbReference>
<proteinExistence type="predicted"/>
<feature type="active site" description="Phosphocysteine intermediate; for EIIB activity" evidence="16">
    <location>
        <position position="29"/>
    </location>
</feature>
<evidence type="ECO:0000256" key="9">
    <source>
        <dbReference type="ARBA" id="ARBA00022989"/>
    </source>
</evidence>
<keyword evidence="22" id="KW-1185">Reference proteome</keyword>
<dbReference type="CDD" id="cd00212">
    <property type="entry name" value="PTS_IIB_glc"/>
    <property type="match status" value="1"/>
</dbReference>
<dbReference type="SUPFAM" id="SSF55604">
    <property type="entry name" value="Glucose permease domain IIB"/>
    <property type="match status" value="1"/>
</dbReference>
<evidence type="ECO:0000256" key="6">
    <source>
        <dbReference type="ARBA" id="ARBA00022683"/>
    </source>
</evidence>
<dbReference type="SUPFAM" id="SSF51261">
    <property type="entry name" value="Duplicated hybrid motif"/>
    <property type="match status" value="1"/>
</dbReference>
<evidence type="ECO:0000256" key="10">
    <source>
        <dbReference type="ARBA" id="ARBA00023136"/>
    </source>
</evidence>
<evidence type="ECO:0000256" key="14">
    <source>
        <dbReference type="ARBA" id="ARBA00074554"/>
    </source>
</evidence>
<keyword evidence="8" id="KW-0418">Kinase</keyword>
<dbReference type="EMBL" id="JQCN01000028">
    <property type="protein sequence ID" value="KRN99812.1"/>
    <property type="molecule type" value="Genomic_DNA"/>
</dbReference>
<dbReference type="Gene3D" id="2.70.70.10">
    <property type="entry name" value="Glucose Permease (Domain IIA)"/>
    <property type="match status" value="1"/>
</dbReference>
<feature type="transmembrane region" description="Helical" evidence="17">
    <location>
        <begin position="201"/>
        <end position="226"/>
    </location>
</feature>
<dbReference type="NCBIfam" id="TIGR01995">
    <property type="entry name" value="PTS-II-ABC-beta"/>
    <property type="match status" value="1"/>
</dbReference>
<keyword evidence="10 17" id="KW-0472">Membrane</keyword>
<dbReference type="NCBIfam" id="TIGR00830">
    <property type="entry name" value="PTBA"/>
    <property type="match status" value="1"/>
</dbReference>
<comment type="caution">
    <text evidence="21">The sequence shown here is derived from an EMBL/GenBank/DDBJ whole genome shotgun (WGS) entry which is preliminary data.</text>
</comment>
<feature type="transmembrane region" description="Helical" evidence="17">
    <location>
        <begin position="143"/>
        <end position="164"/>
    </location>
</feature>
<dbReference type="FunFam" id="3.30.1360.60:FF:000001">
    <property type="entry name" value="PTS system glucose-specific IIBC component PtsG"/>
    <property type="match status" value="1"/>
</dbReference>
<evidence type="ECO:0000313" key="21">
    <source>
        <dbReference type="EMBL" id="KRN99812.1"/>
    </source>
</evidence>
<feature type="transmembrane region" description="Helical" evidence="17">
    <location>
        <begin position="106"/>
        <end position="131"/>
    </location>
</feature>
<feature type="domain" description="PTS EIIA type-1" evidence="18">
    <location>
        <begin position="483"/>
        <end position="587"/>
    </location>
</feature>
<keyword evidence="2" id="KW-0813">Transport</keyword>
<keyword evidence="6" id="KW-0598">Phosphotransferase system</keyword>
<dbReference type="GO" id="GO:0090589">
    <property type="term" value="F:protein-phosphocysteine-trehalose phosphotransferase system transporter activity"/>
    <property type="evidence" value="ECO:0007669"/>
    <property type="project" value="TreeGrafter"/>
</dbReference>
<dbReference type="InterPro" id="IPR011055">
    <property type="entry name" value="Dup_hybrid_motif"/>
</dbReference>
<dbReference type="GO" id="GO:0015771">
    <property type="term" value="P:trehalose transport"/>
    <property type="evidence" value="ECO:0007669"/>
    <property type="project" value="TreeGrafter"/>
</dbReference>
<protein>
    <recommendedName>
        <fullName evidence="14">PTS system sucrose-specific EIIBCA component</fullName>
        <ecNumber evidence="11">2.7.1.211</ecNumber>
    </recommendedName>
    <alternativeName>
        <fullName evidence="15">EIIBCA-Scr</fullName>
    </alternativeName>
</protein>
<evidence type="ECO:0000313" key="22">
    <source>
        <dbReference type="Proteomes" id="UP000051886"/>
    </source>
</evidence>
<evidence type="ECO:0000259" key="19">
    <source>
        <dbReference type="PROSITE" id="PS51098"/>
    </source>
</evidence>
<evidence type="ECO:0000256" key="2">
    <source>
        <dbReference type="ARBA" id="ARBA00022448"/>
    </source>
</evidence>
<evidence type="ECO:0000256" key="8">
    <source>
        <dbReference type="ARBA" id="ARBA00022777"/>
    </source>
</evidence>
<dbReference type="RefSeq" id="WP_017867201.1">
    <property type="nucleotide sequence ID" value="NZ_BJYB01000036.1"/>
</dbReference>
<dbReference type="InterPro" id="IPR003352">
    <property type="entry name" value="PTS_EIIC"/>
</dbReference>
<evidence type="ECO:0000256" key="17">
    <source>
        <dbReference type="SAM" id="Phobius"/>
    </source>
</evidence>
<keyword evidence="7 17" id="KW-0812">Transmembrane</keyword>
<dbReference type="PROSITE" id="PS00371">
    <property type="entry name" value="PTS_EIIA_TYPE_1_HIS"/>
    <property type="match status" value="1"/>
</dbReference>
<keyword evidence="4" id="KW-0762">Sugar transport</keyword>
<dbReference type="GO" id="GO:0008982">
    <property type="term" value="F:protein-N(PI)-phosphohistidine-sugar phosphotransferase activity"/>
    <property type="evidence" value="ECO:0007669"/>
    <property type="project" value="InterPro"/>
</dbReference>
<feature type="transmembrane region" description="Helical" evidence="17">
    <location>
        <begin position="381"/>
        <end position="401"/>
    </location>
</feature>
<accession>A0A0R2LN79</accession>
<organism evidence="21 22">
    <name type="scientific">Ligilactobacillus pobuzihii</name>
    <dbReference type="NCBI Taxonomy" id="449659"/>
    <lineage>
        <taxon>Bacteria</taxon>
        <taxon>Bacillati</taxon>
        <taxon>Bacillota</taxon>
        <taxon>Bacilli</taxon>
        <taxon>Lactobacillales</taxon>
        <taxon>Lactobacillaceae</taxon>
        <taxon>Ligilactobacillus</taxon>
    </lineage>
</organism>
<evidence type="ECO:0000256" key="3">
    <source>
        <dbReference type="ARBA" id="ARBA00022475"/>
    </source>
</evidence>
<evidence type="ECO:0000259" key="20">
    <source>
        <dbReference type="PROSITE" id="PS51103"/>
    </source>
</evidence>
<dbReference type="InterPro" id="IPR018113">
    <property type="entry name" value="PTrfase_EIIB_Cys"/>
</dbReference>
<evidence type="ECO:0000256" key="5">
    <source>
        <dbReference type="ARBA" id="ARBA00022679"/>
    </source>
</evidence>
<feature type="transmembrane region" description="Helical" evidence="17">
    <location>
        <begin position="421"/>
        <end position="442"/>
    </location>
</feature>
<dbReference type="InterPro" id="IPR036878">
    <property type="entry name" value="Glu_permease_IIB"/>
</dbReference>
<dbReference type="GO" id="GO:0009401">
    <property type="term" value="P:phosphoenolpyruvate-dependent sugar phosphotransferase system"/>
    <property type="evidence" value="ECO:0007669"/>
    <property type="project" value="UniProtKB-KW"/>
</dbReference>
<dbReference type="PATRIC" id="fig|449659.4.peg.1461"/>
<keyword evidence="9 17" id="KW-1133">Transmembrane helix</keyword>
<dbReference type="InterPro" id="IPR050558">
    <property type="entry name" value="PTS_Sugar-Specific_Components"/>
</dbReference>
<evidence type="ECO:0000256" key="4">
    <source>
        <dbReference type="ARBA" id="ARBA00022597"/>
    </source>
</evidence>
<dbReference type="PROSITE" id="PS51098">
    <property type="entry name" value="PTS_EIIB_TYPE_1"/>
    <property type="match status" value="1"/>
</dbReference>
<evidence type="ECO:0000256" key="7">
    <source>
        <dbReference type="ARBA" id="ARBA00022692"/>
    </source>
</evidence>
<reference evidence="21 22" key="1">
    <citation type="journal article" date="2015" name="Genome Announc.">
        <title>Expanding the biotechnology potential of lactobacilli through comparative genomics of 213 strains and associated genera.</title>
        <authorList>
            <person name="Sun Z."/>
            <person name="Harris H.M."/>
            <person name="McCann A."/>
            <person name="Guo C."/>
            <person name="Argimon S."/>
            <person name="Zhang W."/>
            <person name="Yang X."/>
            <person name="Jeffery I.B."/>
            <person name="Cooney J.C."/>
            <person name="Kagawa T.F."/>
            <person name="Liu W."/>
            <person name="Song Y."/>
            <person name="Salvetti E."/>
            <person name="Wrobel A."/>
            <person name="Rasinkangas P."/>
            <person name="Parkhill J."/>
            <person name="Rea M.C."/>
            <person name="O'Sullivan O."/>
            <person name="Ritari J."/>
            <person name="Douillard F.P."/>
            <person name="Paul Ross R."/>
            <person name="Yang R."/>
            <person name="Briner A.E."/>
            <person name="Felis G.E."/>
            <person name="de Vos W.M."/>
            <person name="Barrangou R."/>
            <person name="Klaenhammer T.R."/>
            <person name="Caufield P.W."/>
            <person name="Cui Y."/>
            <person name="Zhang H."/>
            <person name="O'Toole P.W."/>
        </authorList>
    </citation>
    <scope>NUCLEOTIDE SEQUENCE [LARGE SCALE GENOMIC DNA]</scope>
    <source>
        <strain evidence="21 22">NBRC 103219</strain>
    </source>
</reference>
<feature type="transmembrane region" description="Helical" evidence="17">
    <location>
        <begin position="289"/>
        <end position="312"/>
    </location>
</feature>
<keyword evidence="5" id="KW-0808">Transferase</keyword>
<dbReference type="STRING" id="449659.IV66_GL001442"/>
<dbReference type="EC" id="2.7.1.211" evidence="11"/>
<dbReference type="Pfam" id="PF00367">
    <property type="entry name" value="PTS_EIIB"/>
    <property type="match status" value="1"/>
</dbReference>
<dbReference type="Pfam" id="PF02378">
    <property type="entry name" value="PTS_EIIC"/>
    <property type="match status" value="1"/>
</dbReference>
<dbReference type="GO" id="GO:0005886">
    <property type="term" value="C:plasma membrane"/>
    <property type="evidence" value="ECO:0007669"/>
    <property type="project" value="UniProtKB-SubCell"/>
</dbReference>
<dbReference type="PROSITE" id="PS51093">
    <property type="entry name" value="PTS_EIIA_TYPE_1"/>
    <property type="match status" value="1"/>
</dbReference>
<dbReference type="PANTHER" id="PTHR30175:SF1">
    <property type="entry name" value="PTS SYSTEM ARBUTIN-, CELLOBIOSE-, AND SALICIN-SPECIFIC EIIBC COMPONENT-RELATED"/>
    <property type="match status" value="1"/>
</dbReference>
<dbReference type="Gene3D" id="3.30.1360.60">
    <property type="entry name" value="Glucose permease domain IIB"/>
    <property type="match status" value="1"/>
</dbReference>
<gene>
    <name evidence="21" type="ORF">IV66_GL001442</name>
</gene>
<evidence type="ECO:0000256" key="12">
    <source>
        <dbReference type="ARBA" id="ARBA00045139"/>
    </source>
</evidence>
<dbReference type="AlphaFoldDB" id="A0A0R2LN79"/>
<dbReference type="PANTHER" id="PTHR30175">
    <property type="entry name" value="PHOSPHOTRANSFERASE SYSTEM TRANSPORT PROTEIN"/>
    <property type="match status" value="1"/>
</dbReference>
<dbReference type="GO" id="GO:0016301">
    <property type="term" value="F:kinase activity"/>
    <property type="evidence" value="ECO:0007669"/>
    <property type="project" value="UniProtKB-KW"/>
</dbReference>
<dbReference type="InterPro" id="IPR001996">
    <property type="entry name" value="PTS_IIB_1"/>
</dbReference>
<dbReference type="Pfam" id="PF00358">
    <property type="entry name" value="PTS_EIIA_1"/>
    <property type="match status" value="1"/>
</dbReference>
<evidence type="ECO:0000256" key="1">
    <source>
        <dbReference type="ARBA" id="ARBA00004651"/>
    </source>
</evidence>
<comment type="catalytic activity">
    <reaction evidence="13">
        <text>N(pros)-phospho-L-histidyl-[protein](out) + sucrose = sucrose 6(G)-phosphate(in) + L-histidyl-[protein]</text>
        <dbReference type="Rhea" id="RHEA:49236"/>
        <dbReference type="Rhea" id="RHEA-COMP:9745"/>
        <dbReference type="Rhea" id="RHEA-COMP:9746"/>
        <dbReference type="ChEBI" id="CHEBI:17992"/>
        <dbReference type="ChEBI" id="CHEBI:29979"/>
        <dbReference type="ChEBI" id="CHEBI:64837"/>
        <dbReference type="ChEBI" id="CHEBI:91002"/>
        <dbReference type="EC" id="2.7.1.211"/>
    </reaction>
</comment>
<evidence type="ECO:0000256" key="13">
    <source>
        <dbReference type="ARBA" id="ARBA00048931"/>
    </source>
</evidence>
<dbReference type="FunFam" id="2.70.70.10:FF:000001">
    <property type="entry name" value="PTS system glucose-specific IIA component"/>
    <property type="match status" value="1"/>
</dbReference>
<evidence type="ECO:0000256" key="16">
    <source>
        <dbReference type="PROSITE-ProRule" id="PRU00421"/>
    </source>
</evidence>
<dbReference type="InterPro" id="IPR013013">
    <property type="entry name" value="PTS_EIIC_1"/>
</dbReference>
<evidence type="ECO:0000259" key="18">
    <source>
        <dbReference type="PROSITE" id="PS51093"/>
    </source>
</evidence>
<name>A0A0R2LN79_9LACO</name>
<evidence type="ECO:0000256" key="11">
    <source>
        <dbReference type="ARBA" id="ARBA00044053"/>
    </source>
</evidence>
<dbReference type="InterPro" id="IPR011297">
    <property type="entry name" value="PTS_IIABC_b_glu"/>
</dbReference>
<feature type="transmembrane region" description="Helical" evidence="17">
    <location>
        <begin position="247"/>
        <end position="269"/>
    </location>
</feature>
<dbReference type="PROSITE" id="PS01035">
    <property type="entry name" value="PTS_EIIB_TYPE_1_CYS"/>
    <property type="match status" value="1"/>
</dbReference>
<feature type="domain" description="PTS EIIB type-1" evidence="19">
    <location>
        <begin position="7"/>
        <end position="89"/>
    </location>
</feature>
<feature type="transmembrane region" description="Helical" evidence="17">
    <location>
        <begin position="171"/>
        <end position="189"/>
    </location>
</feature>
<feature type="domain" description="PTS EIIC type-1" evidence="20">
    <location>
        <begin position="105"/>
        <end position="458"/>
    </location>
</feature>
<comment type="subcellular location">
    <subcellularLocation>
        <location evidence="1">Cell membrane</location>
        <topology evidence="1">Multi-pass membrane protein</topology>
    </subcellularLocation>
</comment>
<dbReference type="PROSITE" id="PS51103">
    <property type="entry name" value="PTS_EIIC_TYPE_1"/>
    <property type="match status" value="1"/>
</dbReference>